<proteinExistence type="predicted"/>
<dbReference type="InterPro" id="IPR003018">
    <property type="entry name" value="GAF"/>
</dbReference>
<dbReference type="GO" id="GO:0019825">
    <property type="term" value="F:oxygen binding"/>
    <property type="evidence" value="ECO:0007669"/>
    <property type="project" value="UniProtKB-ARBA"/>
</dbReference>
<dbReference type="SUPFAM" id="SSF55781">
    <property type="entry name" value="GAF domain-like"/>
    <property type="match status" value="2"/>
</dbReference>
<dbReference type="InterPro" id="IPR029016">
    <property type="entry name" value="GAF-like_dom_sf"/>
</dbReference>
<dbReference type="GO" id="GO:0005524">
    <property type="term" value="F:ATP binding"/>
    <property type="evidence" value="ECO:0007669"/>
    <property type="project" value="UniProtKB-ARBA"/>
</dbReference>
<evidence type="ECO:0000259" key="11">
    <source>
        <dbReference type="SMART" id="SM00065"/>
    </source>
</evidence>
<evidence type="ECO:0000256" key="2">
    <source>
        <dbReference type="ARBA" id="ARBA00001971"/>
    </source>
</evidence>
<feature type="domain" description="GAF" evidence="11">
    <location>
        <begin position="57"/>
        <end position="204"/>
    </location>
</feature>
<dbReference type="Proteomes" id="UP000180166">
    <property type="component" value="Chromosome"/>
</dbReference>
<dbReference type="GO" id="GO:0000155">
    <property type="term" value="F:phosphorelay sensor kinase activity"/>
    <property type="evidence" value="ECO:0007669"/>
    <property type="project" value="UniProtKB-ARBA"/>
</dbReference>
<dbReference type="EC" id="2.7.3.-" evidence="12"/>
<protein>
    <submittedName>
        <fullName evidence="12">Hypoxia sensor histidine kinase response regulator DosT</fullName>
        <ecNumber evidence="12">2.7.3.-</ecNumber>
    </submittedName>
</protein>
<keyword evidence="7 12" id="KW-0418">Kinase</keyword>
<sequence>MTVEPRDDSYSVRETLAQLRLRELLGEVKDRVDQIIDARDRMDGLVEAMLTVTSGLDLDQTLHTIVRTATSLVDARYGALGVLGHEEQLSRFVYEGVDQATAGCIGDMPEGQGVLGLLFHQPKPIRLDNLADHPAAVGFPDHHPHMRSFLGVPVRIREEVFGNLYLAEKAGGSSFTEDDEVIVQALAAAAGTAIDNARLYEAACTRQEWIAATRDISTEFLAGTDADTVLAQVVARVRTLTGSERAFLAVADELDCSAAEIAELRIAHWSGPGDGPGSRTVQTTDTAIGRVFAEGVPLRLDEVGHADLGKPITAAGPALILPCIARTPPSACWSCAGGTPIPGSPTRFSNWQPLSPIRPRWPSSGPGRNDACANSMCSPTATGSPGTCTTTSSSGSSRPVSRCRAPPHEPTIPKHVDG</sequence>
<dbReference type="GO" id="GO:0019826">
    <property type="term" value="F:oxygen sensor activity"/>
    <property type="evidence" value="ECO:0007669"/>
    <property type="project" value="UniProtKB-ARBA"/>
</dbReference>
<dbReference type="GO" id="GO:0070483">
    <property type="term" value="P:detection of hypoxia"/>
    <property type="evidence" value="ECO:0007669"/>
    <property type="project" value="UniProtKB-ARBA"/>
</dbReference>
<dbReference type="GO" id="GO:0000287">
    <property type="term" value="F:magnesium ion binding"/>
    <property type="evidence" value="ECO:0007669"/>
    <property type="project" value="UniProtKB-ARBA"/>
</dbReference>
<keyword evidence="3" id="KW-0963">Cytoplasm</keyword>
<evidence type="ECO:0000256" key="7">
    <source>
        <dbReference type="ARBA" id="ARBA00022777"/>
    </source>
</evidence>
<name>A0ABC8AQD4_9NOCA</name>
<evidence type="ECO:0000256" key="8">
    <source>
        <dbReference type="ARBA" id="ARBA00022842"/>
    </source>
</evidence>
<keyword evidence="5 12" id="KW-0808">Transferase</keyword>
<dbReference type="FunFam" id="3.30.450.40:FF:000052">
    <property type="entry name" value="Oxygen sensor histidine kinase response regulator DevS/DosS"/>
    <property type="match status" value="1"/>
</dbReference>
<feature type="compositionally biased region" description="Low complexity" evidence="10">
    <location>
        <begin position="379"/>
        <end position="404"/>
    </location>
</feature>
<feature type="region of interest" description="Disordered" evidence="10">
    <location>
        <begin position="379"/>
        <end position="418"/>
    </location>
</feature>
<dbReference type="GO" id="GO:0020037">
    <property type="term" value="F:heme binding"/>
    <property type="evidence" value="ECO:0007669"/>
    <property type="project" value="UniProtKB-ARBA"/>
</dbReference>
<evidence type="ECO:0000256" key="5">
    <source>
        <dbReference type="ARBA" id="ARBA00022679"/>
    </source>
</evidence>
<keyword evidence="6" id="KW-0479">Metal-binding</keyword>
<dbReference type="AlphaFoldDB" id="A0ABC8AQD4"/>
<dbReference type="Gene3D" id="3.30.450.40">
    <property type="match status" value="2"/>
</dbReference>
<organism evidence="12 13">
    <name type="scientific">Nocardia seriolae</name>
    <dbReference type="NCBI Taxonomy" id="37332"/>
    <lineage>
        <taxon>Bacteria</taxon>
        <taxon>Bacillati</taxon>
        <taxon>Actinomycetota</taxon>
        <taxon>Actinomycetes</taxon>
        <taxon>Mycobacteriales</taxon>
        <taxon>Nocardiaceae</taxon>
        <taxon>Nocardia</taxon>
    </lineage>
</organism>
<keyword evidence="4" id="KW-0597">Phosphoprotein</keyword>
<gene>
    <name evidence="12" type="ORF">NS506_02361</name>
</gene>
<comment type="cofactor">
    <cofactor evidence="2">
        <name>heme</name>
        <dbReference type="ChEBI" id="CHEBI:30413"/>
    </cofactor>
</comment>
<dbReference type="GO" id="GO:0070025">
    <property type="term" value="F:carbon monoxide binding"/>
    <property type="evidence" value="ECO:0007669"/>
    <property type="project" value="UniProtKB-ARBA"/>
</dbReference>
<evidence type="ECO:0000256" key="10">
    <source>
        <dbReference type="SAM" id="MobiDB-lite"/>
    </source>
</evidence>
<dbReference type="EMBL" id="CP017839">
    <property type="protein sequence ID" value="APA96427.1"/>
    <property type="molecule type" value="Genomic_DNA"/>
</dbReference>
<evidence type="ECO:0000256" key="6">
    <source>
        <dbReference type="ARBA" id="ARBA00022723"/>
    </source>
</evidence>
<evidence type="ECO:0000256" key="4">
    <source>
        <dbReference type="ARBA" id="ARBA00022553"/>
    </source>
</evidence>
<keyword evidence="9" id="KW-0408">Iron</keyword>
<dbReference type="KEGG" id="nsr:NS506_02361"/>
<evidence type="ECO:0000313" key="12">
    <source>
        <dbReference type="EMBL" id="APA96427.1"/>
    </source>
</evidence>
<dbReference type="SMART" id="SM00065">
    <property type="entry name" value="GAF"/>
    <property type="match status" value="1"/>
</dbReference>
<comment type="cofactor">
    <cofactor evidence="1">
        <name>Mg(2+)</name>
        <dbReference type="ChEBI" id="CHEBI:18420"/>
    </cofactor>
</comment>
<dbReference type="GO" id="GO:0070026">
    <property type="term" value="F:nitric oxide binding"/>
    <property type="evidence" value="ECO:0007669"/>
    <property type="project" value="UniProtKB-ARBA"/>
</dbReference>
<dbReference type="Pfam" id="PF13185">
    <property type="entry name" value="GAF_2"/>
    <property type="match status" value="1"/>
</dbReference>
<reference evidence="12 13" key="1">
    <citation type="submission" date="2016-10" db="EMBL/GenBank/DDBJ databases">
        <title>Genome sequence of Nocardia seriolae strain EM150506, isolated from Anguila japonica.</title>
        <authorList>
            <person name="Han H.-J."/>
        </authorList>
    </citation>
    <scope>NUCLEOTIDE SEQUENCE [LARGE SCALE GENOMIC DNA]</scope>
    <source>
        <strain evidence="12 13">EM150506</strain>
    </source>
</reference>
<evidence type="ECO:0000256" key="9">
    <source>
        <dbReference type="ARBA" id="ARBA00023004"/>
    </source>
</evidence>
<evidence type="ECO:0000256" key="3">
    <source>
        <dbReference type="ARBA" id="ARBA00022490"/>
    </source>
</evidence>
<evidence type="ECO:0000256" key="1">
    <source>
        <dbReference type="ARBA" id="ARBA00001946"/>
    </source>
</evidence>
<evidence type="ECO:0000313" key="13">
    <source>
        <dbReference type="Proteomes" id="UP000180166"/>
    </source>
</evidence>
<keyword evidence="8" id="KW-0460">Magnesium</keyword>
<accession>A0ABC8AQD4</accession>